<dbReference type="AlphaFoldDB" id="A0A0E9XT10"/>
<evidence type="ECO:0000313" key="1">
    <source>
        <dbReference type="EMBL" id="JAI05567.1"/>
    </source>
</evidence>
<proteinExistence type="predicted"/>
<protein>
    <submittedName>
        <fullName evidence="1">Uncharacterized protein</fullName>
    </submittedName>
</protein>
<accession>A0A0E9XT10</accession>
<dbReference type="EMBL" id="GBXM01003011">
    <property type="protein sequence ID" value="JAI05567.1"/>
    <property type="molecule type" value="Transcribed_RNA"/>
</dbReference>
<name>A0A0E9XT10_ANGAN</name>
<reference evidence="1" key="1">
    <citation type="submission" date="2014-11" db="EMBL/GenBank/DDBJ databases">
        <authorList>
            <person name="Amaro Gonzalez C."/>
        </authorList>
    </citation>
    <scope>NUCLEOTIDE SEQUENCE</scope>
</reference>
<reference evidence="1" key="2">
    <citation type="journal article" date="2015" name="Fish Shellfish Immunol.">
        <title>Early steps in the European eel (Anguilla anguilla)-Vibrio vulnificus interaction in the gills: Role of the RtxA13 toxin.</title>
        <authorList>
            <person name="Callol A."/>
            <person name="Pajuelo D."/>
            <person name="Ebbesson L."/>
            <person name="Teles M."/>
            <person name="MacKenzie S."/>
            <person name="Amaro C."/>
        </authorList>
    </citation>
    <scope>NUCLEOTIDE SEQUENCE</scope>
</reference>
<sequence length="28" mass="3265">MIIIECNNGRRHRVAYCLSVPVFHFSDS</sequence>
<organism evidence="1">
    <name type="scientific">Anguilla anguilla</name>
    <name type="common">European freshwater eel</name>
    <name type="synonym">Muraena anguilla</name>
    <dbReference type="NCBI Taxonomy" id="7936"/>
    <lineage>
        <taxon>Eukaryota</taxon>
        <taxon>Metazoa</taxon>
        <taxon>Chordata</taxon>
        <taxon>Craniata</taxon>
        <taxon>Vertebrata</taxon>
        <taxon>Euteleostomi</taxon>
        <taxon>Actinopterygii</taxon>
        <taxon>Neopterygii</taxon>
        <taxon>Teleostei</taxon>
        <taxon>Anguilliformes</taxon>
        <taxon>Anguillidae</taxon>
        <taxon>Anguilla</taxon>
    </lineage>
</organism>